<evidence type="ECO:0000256" key="1">
    <source>
        <dbReference type="ARBA" id="ARBA00000677"/>
    </source>
</evidence>
<keyword evidence="10" id="KW-1185">Reference proteome</keyword>
<dbReference type="InterPro" id="IPR000223">
    <property type="entry name" value="Pept_S26A_signal_pept_1"/>
</dbReference>
<dbReference type="Pfam" id="PF10502">
    <property type="entry name" value="Peptidase_S26"/>
    <property type="match status" value="1"/>
</dbReference>
<dbReference type="EC" id="3.4.21.89" evidence="4 7"/>
<evidence type="ECO:0000259" key="8">
    <source>
        <dbReference type="Pfam" id="PF10502"/>
    </source>
</evidence>
<gene>
    <name evidence="9" type="ORF">KIMC2_05910</name>
</gene>
<keyword evidence="7" id="KW-0645">Protease</keyword>
<dbReference type="InterPro" id="IPR019758">
    <property type="entry name" value="Pept_S26A_signal_pept_1_CS"/>
</dbReference>
<evidence type="ECO:0000256" key="4">
    <source>
        <dbReference type="ARBA" id="ARBA00013208"/>
    </source>
</evidence>
<dbReference type="PANTHER" id="PTHR43390:SF1">
    <property type="entry name" value="CHLOROPLAST PROCESSING PEPTIDASE"/>
    <property type="match status" value="1"/>
</dbReference>
<keyword evidence="7" id="KW-1133">Transmembrane helix</keyword>
<accession>A0AAU9DKL2</accession>
<dbReference type="PROSITE" id="PS00761">
    <property type="entry name" value="SPASE_I_3"/>
    <property type="match status" value="1"/>
</dbReference>
<keyword evidence="7" id="KW-0812">Transmembrane</keyword>
<dbReference type="NCBIfam" id="TIGR02227">
    <property type="entry name" value="sigpep_I_bact"/>
    <property type="match status" value="1"/>
</dbReference>
<dbReference type="Gene3D" id="2.10.109.10">
    <property type="entry name" value="Umud Fragment, subunit A"/>
    <property type="match status" value="1"/>
</dbReference>
<evidence type="ECO:0000256" key="6">
    <source>
        <dbReference type="PIRSR" id="PIRSR600223-1"/>
    </source>
</evidence>
<dbReference type="InterPro" id="IPR019533">
    <property type="entry name" value="Peptidase_S26"/>
</dbReference>
<evidence type="ECO:0000256" key="2">
    <source>
        <dbReference type="ARBA" id="ARBA00004401"/>
    </source>
</evidence>
<comment type="catalytic activity">
    <reaction evidence="1 7">
        <text>Cleavage of hydrophobic, N-terminal signal or leader sequences from secreted and periplasmic proteins.</text>
        <dbReference type="EC" id="3.4.21.89"/>
    </reaction>
</comment>
<dbReference type="GO" id="GO:0009003">
    <property type="term" value="F:signal peptidase activity"/>
    <property type="evidence" value="ECO:0007669"/>
    <property type="project" value="UniProtKB-EC"/>
</dbReference>
<comment type="subcellular location">
    <subcellularLocation>
        <location evidence="2">Cell membrane</location>
        <topology evidence="2">Single-pass type II membrane protein</topology>
    </subcellularLocation>
    <subcellularLocation>
        <location evidence="7">Membrane</location>
        <topology evidence="7">Single-pass type II membrane protein</topology>
    </subcellularLocation>
</comment>
<reference evidence="9 10" key="1">
    <citation type="journal article" date="2023" name="Microbiol. Spectr.">
        <title>Symbiosis of Carpenter Bees with Uncharacterized Lactic Acid Bacteria Showing NAD Auxotrophy.</title>
        <authorList>
            <person name="Kawasaki S."/>
            <person name="Ozawa K."/>
            <person name="Mori T."/>
            <person name="Yamamoto A."/>
            <person name="Ito M."/>
            <person name="Ohkuma M."/>
            <person name="Sakamoto M."/>
            <person name="Matsutani M."/>
        </authorList>
    </citation>
    <scope>NUCLEOTIDE SEQUENCE [LARGE SCALE GENOMIC DNA]</scope>
    <source>
        <strain evidence="9 10">KimC2</strain>
    </source>
</reference>
<dbReference type="GO" id="GO:0006465">
    <property type="term" value="P:signal peptide processing"/>
    <property type="evidence" value="ECO:0007669"/>
    <property type="project" value="InterPro"/>
</dbReference>
<evidence type="ECO:0000313" key="9">
    <source>
        <dbReference type="EMBL" id="BDR56029.1"/>
    </source>
</evidence>
<sequence>MNSKTNKSFTNFFQTMILFGIVLIISQLLLTYVIGNDVVNGPSMEPTLYNGERLLSARNFKVKRNDIVVLKAPDKVNQLYIKRVIGLPGDKVESKNDQLYINGKKIAQPYLSASKEKKGLAQFNSTYGANQTQYTNDFTLKQLFHVDRVPKGEYLVMGDNRPVSHDGRSFGFLKRSSLTGKIFVRYWPFNKFRFF</sequence>
<dbReference type="GO" id="GO:0004252">
    <property type="term" value="F:serine-type endopeptidase activity"/>
    <property type="evidence" value="ECO:0007669"/>
    <property type="project" value="InterPro"/>
</dbReference>
<keyword evidence="5 7" id="KW-0378">Hydrolase</keyword>
<feature type="domain" description="Peptidase S26" evidence="8">
    <location>
        <begin position="15"/>
        <end position="187"/>
    </location>
</feature>
<evidence type="ECO:0000313" key="10">
    <source>
        <dbReference type="Proteomes" id="UP001321804"/>
    </source>
</evidence>
<protein>
    <recommendedName>
        <fullName evidence="4 7">Signal peptidase I</fullName>
        <ecNumber evidence="4 7">3.4.21.89</ecNumber>
    </recommendedName>
</protein>
<dbReference type="CDD" id="cd06530">
    <property type="entry name" value="S26_SPase_I"/>
    <property type="match status" value="1"/>
</dbReference>
<feature type="active site" evidence="6">
    <location>
        <position position="43"/>
    </location>
</feature>
<dbReference type="AlphaFoldDB" id="A0AAU9DKL2"/>
<name>A0AAU9DKL2_9LACO</name>
<dbReference type="PRINTS" id="PR00727">
    <property type="entry name" value="LEADERPTASE"/>
</dbReference>
<dbReference type="GO" id="GO:0005886">
    <property type="term" value="C:plasma membrane"/>
    <property type="evidence" value="ECO:0007669"/>
    <property type="project" value="UniProtKB-SubCell"/>
</dbReference>
<comment type="similarity">
    <text evidence="3 7">Belongs to the peptidase S26 family.</text>
</comment>
<evidence type="ECO:0000256" key="5">
    <source>
        <dbReference type="ARBA" id="ARBA00022801"/>
    </source>
</evidence>
<dbReference type="KEGG" id="xak:KIMC2_05910"/>
<dbReference type="SUPFAM" id="SSF51306">
    <property type="entry name" value="LexA/Signal peptidase"/>
    <property type="match status" value="1"/>
</dbReference>
<feature type="active site" evidence="6">
    <location>
        <position position="82"/>
    </location>
</feature>
<feature type="transmembrane region" description="Helical" evidence="7">
    <location>
        <begin position="12"/>
        <end position="34"/>
    </location>
</feature>
<organism evidence="9 10">
    <name type="scientific">Xylocopilactobacillus apis</name>
    <dbReference type="NCBI Taxonomy" id="2932183"/>
    <lineage>
        <taxon>Bacteria</taxon>
        <taxon>Bacillati</taxon>
        <taxon>Bacillota</taxon>
        <taxon>Bacilli</taxon>
        <taxon>Lactobacillales</taxon>
        <taxon>Lactobacillaceae</taxon>
        <taxon>Xylocopilactobacillus</taxon>
    </lineage>
</organism>
<evidence type="ECO:0000256" key="7">
    <source>
        <dbReference type="RuleBase" id="RU362042"/>
    </source>
</evidence>
<keyword evidence="7" id="KW-0472">Membrane</keyword>
<dbReference type="EMBL" id="AP026801">
    <property type="protein sequence ID" value="BDR56029.1"/>
    <property type="molecule type" value="Genomic_DNA"/>
</dbReference>
<proteinExistence type="inferred from homology"/>
<dbReference type="PANTHER" id="PTHR43390">
    <property type="entry name" value="SIGNAL PEPTIDASE I"/>
    <property type="match status" value="1"/>
</dbReference>
<dbReference type="Proteomes" id="UP001321804">
    <property type="component" value="Chromosome"/>
</dbReference>
<dbReference type="InterPro" id="IPR036286">
    <property type="entry name" value="LexA/Signal_pep-like_sf"/>
</dbReference>
<evidence type="ECO:0000256" key="3">
    <source>
        <dbReference type="ARBA" id="ARBA00009370"/>
    </source>
</evidence>
<dbReference type="RefSeq" id="WP_317697870.1">
    <property type="nucleotide sequence ID" value="NZ_AP026801.1"/>
</dbReference>